<evidence type="ECO:0000313" key="3">
    <source>
        <dbReference type="Proteomes" id="UP000318578"/>
    </source>
</evidence>
<reference evidence="2 3" key="1">
    <citation type="submission" date="2019-07" db="EMBL/GenBank/DDBJ databases">
        <title>New species of Amycolatopsis and Streptomyces.</title>
        <authorList>
            <person name="Duangmal K."/>
            <person name="Teo W.F.A."/>
            <person name="Lipun K."/>
        </authorList>
    </citation>
    <scope>NUCLEOTIDE SEQUENCE [LARGE SCALE GENOMIC DNA]</scope>
    <source>
        <strain evidence="2 3">JCM 30562</strain>
    </source>
</reference>
<accession>A0A558AA35</accession>
<dbReference type="PANTHER" id="PTHR42879:SF6">
    <property type="entry name" value="NADPH-DEPENDENT REDUCTASE BACG"/>
    <property type="match status" value="1"/>
</dbReference>
<dbReference type="AlphaFoldDB" id="A0A558AA35"/>
<dbReference type="InterPro" id="IPR036291">
    <property type="entry name" value="NAD(P)-bd_dom_sf"/>
</dbReference>
<dbReference type="OrthoDB" id="9804774at2"/>
<dbReference type="InterPro" id="IPR002347">
    <property type="entry name" value="SDR_fam"/>
</dbReference>
<organism evidence="2 3">
    <name type="scientific">Amycolatopsis acidiphila</name>
    <dbReference type="NCBI Taxonomy" id="715473"/>
    <lineage>
        <taxon>Bacteria</taxon>
        <taxon>Bacillati</taxon>
        <taxon>Actinomycetota</taxon>
        <taxon>Actinomycetes</taxon>
        <taxon>Pseudonocardiales</taxon>
        <taxon>Pseudonocardiaceae</taxon>
        <taxon>Amycolatopsis</taxon>
    </lineage>
</organism>
<comment type="caution">
    <text evidence="2">The sequence shown here is derived from an EMBL/GenBank/DDBJ whole genome shotgun (WGS) entry which is preliminary data.</text>
</comment>
<dbReference type="Pfam" id="PF13561">
    <property type="entry name" value="adh_short_C2"/>
    <property type="match status" value="1"/>
</dbReference>
<name>A0A558AA35_9PSEU</name>
<dbReference type="InterPro" id="IPR050259">
    <property type="entry name" value="SDR"/>
</dbReference>
<dbReference type="Proteomes" id="UP000318578">
    <property type="component" value="Unassembled WGS sequence"/>
</dbReference>
<dbReference type="RefSeq" id="WP_144639890.1">
    <property type="nucleotide sequence ID" value="NZ_BNAX01000001.1"/>
</dbReference>
<proteinExistence type="inferred from homology"/>
<dbReference type="Gene3D" id="3.40.50.720">
    <property type="entry name" value="NAD(P)-binding Rossmann-like Domain"/>
    <property type="match status" value="1"/>
</dbReference>
<evidence type="ECO:0000313" key="2">
    <source>
        <dbReference type="EMBL" id="TVT21122.1"/>
    </source>
</evidence>
<sequence length="265" mass="28284">MDFGIRGRTALVTGGSKGMGRDVARMLAAEGCRVAVVARTKADIDDAVASIREQGGTAVGITADMTDGEQVRRAVAEVREAFGPPSIVIGQTKFTVPGDFADIEDVATYTDSFQTYTVSQVNLLHAVLPAMRDAGWGRFVHIGSATAKEPVGNIHHAVANATRPSTIGLLKTVSDEYARYGITVNTVAPGWIETQNAVDYLRANAGVATEDERRSWMLDNARVPAARMGRSDEIASLIVYLCSAQAGYVTGNWIEVDGGHHRSAF</sequence>
<keyword evidence="3" id="KW-1185">Reference proteome</keyword>
<dbReference type="EMBL" id="VJZA01000029">
    <property type="protein sequence ID" value="TVT21122.1"/>
    <property type="molecule type" value="Genomic_DNA"/>
</dbReference>
<evidence type="ECO:0000256" key="1">
    <source>
        <dbReference type="ARBA" id="ARBA00006484"/>
    </source>
</evidence>
<comment type="similarity">
    <text evidence="1">Belongs to the short-chain dehydrogenases/reductases (SDR) family.</text>
</comment>
<dbReference type="PANTHER" id="PTHR42879">
    <property type="entry name" value="3-OXOACYL-(ACYL-CARRIER-PROTEIN) REDUCTASE"/>
    <property type="match status" value="1"/>
</dbReference>
<protein>
    <submittedName>
        <fullName evidence="2">SDR family oxidoreductase</fullName>
    </submittedName>
</protein>
<dbReference type="SUPFAM" id="SSF51735">
    <property type="entry name" value="NAD(P)-binding Rossmann-fold domains"/>
    <property type="match status" value="1"/>
</dbReference>
<gene>
    <name evidence="2" type="ORF">FNH06_17995</name>
</gene>
<dbReference type="PRINTS" id="PR00081">
    <property type="entry name" value="GDHRDH"/>
</dbReference>